<dbReference type="GO" id="GO:0004177">
    <property type="term" value="F:aminopeptidase activity"/>
    <property type="evidence" value="ECO:0007669"/>
    <property type="project" value="UniProtKB-KW"/>
</dbReference>
<name>A0A7W8D1J8_9FIRM</name>
<dbReference type="Pfam" id="PF03576">
    <property type="entry name" value="Peptidase_S58"/>
    <property type="match status" value="1"/>
</dbReference>
<comment type="similarity">
    <text evidence="1">Belongs to the peptidase S58 family.</text>
</comment>
<dbReference type="EMBL" id="JACHHD010000016">
    <property type="protein sequence ID" value="MBB5185502.1"/>
    <property type="molecule type" value="Genomic_DNA"/>
</dbReference>
<dbReference type="RefSeq" id="WP_183376516.1">
    <property type="nucleotide sequence ID" value="NZ_CAWVLV010000048.1"/>
</dbReference>
<keyword evidence="2" id="KW-0378">Hydrolase</keyword>
<protein>
    <submittedName>
        <fullName evidence="2">L-aminopeptidase/D-esterase-like protein</fullName>
    </submittedName>
</protein>
<evidence type="ECO:0000313" key="3">
    <source>
        <dbReference type="Proteomes" id="UP000521313"/>
    </source>
</evidence>
<dbReference type="InterPro" id="IPR016117">
    <property type="entry name" value="ArgJ-like_dom_sf"/>
</dbReference>
<proteinExistence type="inferred from homology"/>
<sequence>MKEITIQELDDFKIGHAQDLEKGTGCTVIICEQGATAGVDVRGGGPATRETDLLNPKNMVQQIHAVTLAGGSAFGLEASCGVMEYLSEHKIGFDMKGITIPIVSGACLFDCSVSDPKAYPSKKMGYQACENAQNNLPQEGCVGAGTGASVGKFTGFDKAMKAGLGIAAYQVGELKLAAIVAVNACGDVYFENSNQPIAGIYDYQKKCRISTTDWMLENEPVIDSCGMNTTIGCIITNAELSKAQINKVASMAHNGYARTIRPVHTSNDGDTIFAMASQKVKADPDVVGVLASKAMAKAIENACIKATPLYGLTTYSEIQASKKAPKD</sequence>
<dbReference type="PANTHER" id="PTHR36512:SF3">
    <property type="entry name" value="BLR5678 PROTEIN"/>
    <property type="match status" value="1"/>
</dbReference>
<evidence type="ECO:0000256" key="1">
    <source>
        <dbReference type="ARBA" id="ARBA00007068"/>
    </source>
</evidence>
<dbReference type="AlphaFoldDB" id="A0A7W8D1J8"/>
<dbReference type="InterPro" id="IPR005321">
    <property type="entry name" value="Peptidase_S58_DmpA"/>
</dbReference>
<dbReference type="PANTHER" id="PTHR36512">
    <property type="entry name" value="D-AMINOPEPTIDASE"/>
    <property type="match status" value="1"/>
</dbReference>
<evidence type="ECO:0000313" key="2">
    <source>
        <dbReference type="EMBL" id="MBB5185502.1"/>
    </source>
</evidence>
<accession>A0A7W8D1J8</accession>
<dbReference type="Proteomes" id="UP000521313">
    <property type="component" value="Unassembled WGS sequence"/>
</dbReference>
<keyword evidence="2" id="KW-0645">Protease</keyword>
<dbReference type="CDD" id="cd02252">
    <property type="entry name" value="nylC_like"/>
    <property type="match status" value="1"/>
</dbReference>
<dbReference type="SUPFAM" id="SSF56266">
    <property type="entry name" value="DmpA/ArgJ-like"/>
    <property type="match status" value="1"/>
</dbReference>
<gene>
    <name evidence="2" type="ORF">HNQ43_001559</name>
</gene>
<reference evidence="2 3" key="1">
    <citation type="submission" date="2020-08" db="EMBL/GenBank/DDBJ databases">
        <title>Genomic Encyclopedia of Type Strains, Phase IV (KMG-IV): sequencing the most valuable type-strain genomes for metagenomic binning, comparative biology and taxonomic classification.</title>
        <authorList>
            <person name="Goeker M."/>
        </authorList>
    </citation>
    <scope>NUCLEOTIDE SEQUENCE [LARGE SCALE GENOMIC DNA]</scope>
    <source>
        <strain evidence="2 3">DSM 26963</strain>
    </source>
</reference>
<dbReference type="Gene3D" id="3.60.70.12">
    <property type="entry name" value="L-amino peptidase D-ALA esterase/amidase"/>
    <property type="match status" value="1"/>
</dbReference>
<organism evidence="2 3">
    <name type="scientific">Faecalicoccus acidiformans</name>
    <dbReference type="NCBI Taxonomy" id="915173"/>
    <lineage>
        <taxon>Bacteria</taxon>
        <taxon>Bacillati</taxon>
        <taxon>Bacillota</taxon>
        <taxon>Erysipelotrichia</taxon>
        <taxon>Erysipelotrichales</taxon>
        <taxon>Erysipelotrichaceae</taxon>
        <taxon>Faecalicoccus</taxon>
    </lineage>
</organism>
<keyword evidence="2" id="KW-0031">Aminopeptidase</keyword>
<comment type="caution">
    <text evidence="2">The sequence shown here is derived from an EMBL/GenBank/DDBJ whole genome shotgun (WGS) entry which is preliminary data.</text>
</comment>